<gene>
    <name evidence="9" type="ORF">HPB48_021251</name>
</gene>
<name>A0A9J6H688_HAELO</name>
<dbReference type="EC" id="2.3.1.225" evidence="7"/>
<dbReference type="InterPro" id="IPR001594">
    <property type="entry name" value="Palmitoyltrfase_DHHC"/>
</dbReference>
<evidence type="ECO:0000259" key="8">
    <source>
        <dbReference type="Pfam" id="PF01529"/>
    </source>
</evidence>
<keyword evidence="6 7" id="KW-0012">Acyltransferase</keyword>
<comment type="domain">
    <text evidence="7">The DHHC domain is required for palmitoyltransferase activity.</text>
</comment>
<reference evidence="9 10" key="1">
    <citation type="journal article" date="2020" name="Cell">
        <title>Large-Scale Comparative Analyses of Tick Genomes Elucidate Their Genetic Diversity and Vector Capacities.</title>
        <authorList>
            <consortium name="Tick Genome and Microbiome Consortium (TIGMIC)"/>
            <person name="Jia N."/>
            <person name="Wang J."/>
            <person name="Shi W."/>
            <person name="Du L."/>
            <person name="Sun Y."/>
            <person name="Zhan W."/>
            <person name="Jiang J.F."/>
            <person name="Wang Q."/>
            <person name="Zhang B."/>
            <person name="Ji P."/>
            <person name="Bell-Sakyi L."/>
            <person name="Cui X.M."/>
            <person name="Yuan T.T."/>
            <person name="Jiang B.G."/>
            <person name="Yang W.F."/>
            <person name="Lam T.T."/>
            <person name="Chang Q.C."/>
            <person name="Ding S.J."/>
            <person name="Wang X.J."/>
            <person name="Zhu J.G."/>
            <person name="Ruan X.D."/>
            <person name="Zhao L."/>
            <person name="Wei J.T."/>
            <person name="Ye R.Z."/>
            <person name="Que T.C."/>
            <person name="Du C.H."/>
            <person name="Zhou Y.H."/>
            <person name="Cheng J.X."/>
            <person name="Dai P.F."/>
            <person name="Guo W.B."/>
            <person name="Han X.H."/>
            <person name="Huang E.J."/>
            <person name="Li L.F."/>
            <person name="Wei W."/>
            <person name="Gao Y.C."/>
            <person name="Liu J.Z."/>
            <person name="Shao H.Z."/>
            <person name="Wang X."/>
            <person name="Wang C.C."/>
            <person name="Yang T.C."/>
            <person name="Huo Q.B."/>
            <person name="Li W."/>
            <person name="Chen H.Y."/>
            <person name="Chen S.E."/>
            <person name="Zhou L.G."/>
            <person name="Ni X.B."/>
            <person name="Tian J.H."/>
            <person name="Sheng Y."/>
            <person name="Liu T."/>
            <person name="Pan Y.S."/>
            <person name="Xia L.Y."/>
            <person name="Li J."/>
            <person name="Zhao F."/>
            <person name="Cao W.C."/>
        </authorList>
    </citation>
    <scope>NUCLEOTIDE SEQUENCE [LARGE SCALE GENOMIC DNA]</scope>
    <source>
        <strain evidence="9">HaeL-2018</strain>
    </source>
</reference>
<keyword evidence="4 7" id="KW-1133">Transmembrane helix</keyword>
<dbReference type="Pfam" id="PF01529">
    <property type="entry name" value="DHHC"/>
    <property type="match status" value="1"/>
</dbReference>
<feature type="transmembrane region" description="Helical" evidence="7">
    <location>
        <begin position="20"/>
        <end position="42"/>
    </location>
</feature>
<comment type="subcellular location">
    <subcellularLocation>
        <location evidence="1">Membrane</location>
        <topology evidence="1">Multi-pass membrane protein</topology>
    </subcellularLocation>
</comment>
<dbReference type="AlphaFoldDB" id="A0A9J6H688"/>
<keyword evidence="5 7" id="KW-0472">Membrane</keyword>
<evidence type="ECO:0000256" key="4">
    <source>
        <dbReference type="ARBA" id="ARBA00022989"/>
    </source>
</evidence>
<protein>
    <recommendedName>
        <fullName evidence="7">Palmitoyltransferase</fullName>
        <ecNumber evidence="7">2.3.1.225</ecNumber>
    </recommendedName>
</protein>
<evidence type="ECO:0000313" key="10">
    <source>
        <dbReference type="Proteomes" id="UP000821853"/>
    </source>
</evidence>
<evidence type="ECO:0000256" key="2">
    <source>
        <dbReference type="ARBA" id="ARBA00022679"/>
    </source>
</evidence>
<dbReference type="OMA" id="VRWRRHY"/>
<proteinExistence type="inferred from homology"/>
<dbReference type="EMBL" id="JABSTR010000011">
    <property type="protein sequence ID" value="KAH9382537.1"/>
    <property type="molecule type" value="Genomic_DNA"/>
</dbReference>
<keyword evidence="2 7" id="KW-0808">Transferase</keyword>
<evidence type="ECO:0000256" key="6">
    <source>
        <dbReference type="ARBA" id="ARBA00023315"/>
    </source>
</evidence>
<dbReference type="GO" id="GO:0019706">
    <property type="term" value="F:protein-cysteine S-palmitoyltransferase activity"/>
    <property type="evidence" value="ECO:0007669"/>
    <property type="project" value="UniProtKB-EC"/>
</dbReference>
<dbReference type="Proteomes" id="UP000821853">
    <property type="component" value="Chromosome 9"/>
</dbReference>
<dbReference type="PANTHER" id="PTHR12246">
    <property type="entry name" value="PALMITOYLTRANSFERASE ZDHHC16"/>
    <property type="match status" value="1"/>
</dbReference>
<dbReference type="GO" id="GO:0016020">
    <property type="term" value="C:membrane"/>
    <property type="evidence" value="ECO:0007669"/>
    <property type="project" value="UniProtKB-SubCell"/>
</dbReference>
<feature type="transmembrane region" description="Helical" evidence="7">
    <location>
        <begin position="54"/>
        <end position="76"/>
    </location>
</feature>
<evidence type="ECO:0000256" key="7">
    <source>
        <dbReference type="RuleBase" id="RU079119"/>
    </source>
</evidence>
<evidence type="ECO:0000256" key="5">
    <source>
        <dbReference type="ARBA" id="ARBA00023136"/>
    </source>
</evidence>
<feature type="domain" description="Palmitoyltransferase DHHC" evidence="8">
    <location>
        <begin position="1"/>
        <end position="93"/>
    </location>
</feature>
<keyword evidence="3 7" id="KW-0812">Transmembrane</keyword>
<dbReference type="VEuPathDB" id="VectorBase:HLOH_056499"/>
<sequence length="169" mass="19082">MDHHCPWFNNCVCFTTYKFFLLTLFYLVALSLFGMATMATYVKDLWLEPHMTATTFHLTFFVLVGIVVTVGLGSFLCNHICMTLSNETTLERLRGPVFRQSLDSFDLGRYQNFVQVFGPRKGLWLLPVFTSIGDGLRFPTNTRPAMNCFEHHLPSVDATYSTSSSGGAV</sequence>
<comment type="caution">
    <text evidence="9">The sequence shown here is derived from an EMBL/GenBank/DDBJ whole genome shotgun (WGS) entry which is preliminary data.</text>
</comment>
<dbReference type="PROSITE" id="PS50216">
    <property type="entry name" value="DHHC"/>
    <property type="match status" value="1"/>
</dbReference>
<dbReference type="OrthoDB" id="9909019at2759"/>
<comment type="similarity">
    <text evidence="7">Belongs to the DHHC palmitoyltransferase family.</text>
</comment>
<evidence type="ECO:0000256" key="1">
    <source>
        <dbReference type="ARBA" id="ARBA00004141"/>
    </source>
</evidence>
<organism evidence="9 10">
    <name type="scientific">Haemaphysalis longicornis</name>
    <name type="common">Bush tick</name>
    <dbReference type="NCBI Taxonomy" id="44386"/>
    <lineage>
        <taxon>Eukaryota</taxon>
        <taxon>Metazoa</taxon>
        <taxon>Ecdysozoa</taxon>
        <taxon>Arthropoda</taxon>
        <taxon>Chelicerata</taxon>
        <taxon>Arachnida</taxon>
        <taxon>Acari</taxon>
        <taxon>Parasitiformes</taxon>
        <taxon>Ixodida</taxon>
        <taxon>Ixodoidea</taxon>
        <taxon>Ixodidae</taxon>
        <taxon>Haemaphysalinae</taxon>
        <taxon>Haemaphysalis</taxon>
    </lineage>
</organism>
<accession>A0A9J6H688</accession>
<evidence type="ECO:0000256" key="3">
    <source>
        <dbReference type="ARBA" id="ARBA00022692"/>
    </source>
</evidence>
<keyword evidence="10" id="KW-1185">Reference proteome</keyword>
<comment type="catalytic activity">
    <reaction evidence="7">
        <text>L-cysteinyl-[protein] + hexadecanoyl-CoA = S-hexadecanoyl-L-cysteinyl-[protein] + CoA</text>
        <dbReference type="Rhea" id="RHEA:36683"/>
        <dbReference type="Rhea" id="RHEA-COMP:10131"/>
        <dbReference type="Rhea" id="RHEA-COMP:11032"/>
        <dbReference type="ChEBI" id="CHEBI:29950"/>
        <dbReference type="ChEBI" id="CHEBI:57287"/>
        <dbReference type="ChEBI" id="CHEBI:57379"/>
        <dbReference type="ChEBI" id="CHEBI:74151"/>
        <dbReference type="EC" id="2.3.1.225"/>
    </reaction>
</comment>
<dbReference type="InterPro" id="IPR039859">
    <property type="entry name" value="PFA4/ZDH16/20/ERF2-like"/>
</dbReference>
<evidence type="ECO:0000313" key="9">
    <source>
        <dbReference type="EMBL" id="KAH9382537.1"/>
    </source>
</evidence>